<feature type="transmembrane region" description="Helical" evidence="1">
    <location>
        <begin position="41"/>
        <end position="58"/>
    </location>
</feature>
<keyword evidence="1" id="KW-0472">Membrane</keyword>
<organism evidence="2 3">
    <name type="scientific">Marinobacterium alkalitolerans</name>
    <dbReference type="NCBI Taxonomy" id="1542925"/>
    <lineage>
        <taxon>Bacteria</taxon>
        <taxon>Pseudomonadati</taxon>
        <taxon>Pseudomonadota</taxon>
        <taxon>Gammaproteobacteria</taxon>
        <taxon>Oceanospirillales</taxon>
        <taxon>Oceanospirillaceae</taxon>
        <taxon>Marinobacterium</taxon>
    </lineage>
</organism>
<evidence type="ECO:0000313" key="2">
    <source>
        <dbReference type="EMBL" id="MBP0048370.1"/>
    </source>
</evidence>
<sequence length="160" mass="18402">MNAFSPIRIELNSSHGLLFLYLVTFVLGVLGLFRVDLNREALALSICAYTVLFAILIWRDIVTPLSERISIIEWDVEHRQMQVMTGEGRWVQTECLCESFSVPGVIQILSLQREDRYAKTRLFLTPDRLSRDSARRLQVALNWSAPLEPHRAKGNWEASE</sequence>
<evidence type="ECO:0000313" key="3">
    <source>
        <dbReference type="Proteomes" id="UP000810171"/>
    </source>
</evidence>
<accession>A0ABS3Z9I6</accession>
<keyword evidence="1" id="KW-1133">Transmembrane helix</keyword>
<comment type="caution">
    <text evidence="2">The sequence shown here is derived from an EMBL/GenBank/DDBJ whole genome shotgun (WGS) entry which is preliminary data.</text>
</comment>
<feature type="transmembrane region" description="Helical" evidence="1">
    <location>
        <begin position="16"/>
        <end position="35"/>
    </location>
</feature>
<evidence type="ECO:0008006" key="4">
    <source>
        <dbReference type="Google" id="ProtNLM"/>
    </source>
</evidence>
<dbReference type="RefSeq" id="WP_209286993.1">
    <property type="nucleotide sequence ID" value="NZ_JACVEW010000008.1"/>
</dbReference>
<proteinExistence type="predicted"/>
<dbReference type="EMBL" id="JACVEW010000008">
    <property type="protein sequence ID" value="MBP0048370.1"/>
    <property type="molecule type" value="Genomic_DNA"/>
</dbReference>
<keyword evidence="3" id="KW-1185">Reference proteome</keyword>
<reference evidence="2 3" key="1">
    <citation type="submission" date="2020-09" db="EMBL/GenBank/DDBJ databases">
        <authorList>
            <person name="Tanuku N.R.S."/>
        </authorList>
    </citation>
    <scope>NUCLEOTIDE SEQUENCE [LARGE SCALE GENOMIC DNA]</scope>
    <source>
        <strain evidence="2 3">AK62</strain>
    </source>
</reference>
<protein>
    <recommendedName>
        <fullName evidence="4">Toxin CptA</fullName>
    </recommendedName>
</protein>
<gene>
    <name evidence="2" type="ORF">H9C73_06455</name>
</gene>
<dbReference type="Proteomes" id="UP000810171">
    <property type="component" value="Unassembled WGS sequence"/>
</dbReference>
<keyword evidence="1" id="KW-0812">Transmembrane</keyword>
<name>A0ABS3Z9I6_9GAMM</name>
<evidence type="ECO:0000256" key="1">
    <source>
        <dbReference type="SAM" id="Phobius"/>
    </source>
</evidence>